<reference evidence="1" key="2">
    <citation type="submission" date="2020-09" db="EMBL/GenBank/DDBJ databases">
        <authorList>
            <person name="Sun Q."/>
            <person name="Zhou Y."/>
        </authorList>
    </citation>
    <scope>NUCLEOTIDE SEQUENCE</scope>
    <source>
        <strain evidence="1">CGMCC 1.12408</strain>
    </source>
</reference>
<protein>
    <recommendedName>
        <fullName evidence="3">Flagellar operon protein (TIGR03826 family)</fullName>
    </recommendedName>
</protein>
<dbReference type="Proteomes" id="UP000613512">
    <property type="component" value="Unassembled WGS sequence"/>
</dbReference>
<gene>
    <name evidence="1" type="primary">yvyF</name>
    <name evidence="1" type="ORF">GCM10008025_08750</name>
</gene>
<dbReference type="AlphaFoldDB" id="A0A916W537"/>
<keyword evidence="2" id="KW-1185">Reference proteome</keyword>
<sequence length="140" mass="16552">MAELANCIQCGKVFVTQHRELCSECYRAEEKAYKKVYDFLRQRKNREATTLEVVEATGVTEELIIKFIKEKRLRPSMFPKLGYPCERCGSYILTGKICFNCSMELKKELKQLEEIEKIQEKNADPLKKDDTYYILKKHER</sequence>
<dbReference type="EMBL" id="BMEY01000003">
    <property type="protein sequence ID" value="GGA67152.1"/>
    <property type="molecule type" value="Genomic_DNA"/>
</dbReference>
<dbReference type="RefSeq" id="WP_188383466.1">
    <property type="nucleotide sequence ID" value="NZ_BMEY01000003.1"/>
</dbReference>
<reference evidence="1" key="1">
    <citation type="journal article" date="2014" name="Int. J. Syst. Evol. Microbiol.">
        <title>Complete genome sequence of Corynebacterium casei LMG S-19264T (=DSM 44701T), isolated from a smear-ripened cheese.</title>
        <authorList>
            <consortium name="US DOE Joint Genome Institute (JGI-PGF)"/>
            <person name="Walter F."/>
            <person name="Albersmeier A."/>
            <person name="Kalinowski J."/>
            <person name="Ruckert C."/>
        </authorList>
    </citation>
    <scope>NUCLEOTIDE SEQUENCE</scope>
    <source>
        <strain evidence="1">CGMCC 1.12408</strain>
    </source>
</reference>
<comment type="caution">
    <text evidence="1">The sequence shown here is derived from an EMBL/GenBank/DDBJ whole genome shotgun (WGS) entry which is preliminary data.</text>
</comment>
<accession>A0A916W537</accession>
<dbReference type="InterPro" id="IPR022258">
    <property type="entry name" value="Flagellar_operon_YvyF"/>
</dbReference>
<name>A0A916W537_9BACI</name>
<dbReference type="NCBIfam" id="TIGR03826">
    <property type="entry name" value="YvyF"/>
    <property type="match status" value="1"/>
</dbReference>
<organism evidence="1 2">
    <name type="scientific">Ornithinibacillus halotolerans</name>
    <dbReference type="NCBI Taxonomy" id="1274357"/>
    <lineage>
        <taxon>Bacteria</taxon>
        <taxon>Bacillati</taxon>
        <taxon>Bacillota</taxon>
        <taxon>Bacilli</taxon>
        <taxon>Bacillales</taxon>
        <taxon>Bacillaceae</taxon>
        <taxon>Ornithinibacillus</taxon>
    </lineage>
</organism>
<evidence type="ECO:0000313" key="1">
    <source>
        <dbReference type="EMBL" id="GGA67152.1"/>
    </source>
</evidence>
<evidence type="ECO:0000313" key="2">
    <source>
        <dbReference type="Proteomes" id="UP000613512"/>
    </source>
</evidence>
<proteinExistence type="predicted"/>
<evidence type="ECO:0008006" key="3">
    <source>
        <dbReference type="Google" id="ProtNLM"/>
    </source>
</evidence>